<keyword evidence="12" id="KW-0175">Coiled coil</keyword>
<evidence type="ECO:0000256" key="9">
    <source>
        <dbReference type="ARBA" id="ARBA00022777"/>
    </source>
</evidence>
<sequence length="596" mass="64921">MQIANIPGANLVAESLADSSPFDDPVFDVMPMGVCVLDANGAVLRYNRMADQLCGGVLASHGRLRIVRSDGELISLADTPLGHTIRTGRAAQDVALLIERPDGIPAAALANIEALRNDAGQITGAVVCFQATTPARQSSADRRRNVDWLSAMVNHTPECVKVVDRDGTLVQMNPAGLQMLAANAPEDVEGGCVFELVASEHRASWQEQHLRVCDGEKLSWEFDIINLAGERRHMETHAVPMTMPDGSNGSSGGYVQLAITRDITERKQLEAANREAEQRLRDLLEALPTAVYTTDANGKVSYFNQACVELAGRVPVIGSDEWCVTWRLYWPDGTPMGHEDCPMAVALTENSAIQGAEAIAERPDGTRVPFLAYPAPLRNGAGELIGAVNMLVDITERKVAEDHRQLLLNELNHRVKNTLATVQSIAAQSFRRDASNQGYHWFEGRLIALSKAHDVLSRENWQAADLREVIEQAIAPFRVDGRQRFISEGPAQRLRPKQALALAMALHELCTNAAKYGALSSDSGQVRIVWKLSQSEQTATLQLHWEEVGGPIVSPPLRKGFGSRLLERGLAGELNAEVRLAFPSGGVVCDIEVPLQ</sequence>
<dbReference type="InterPro" id="IPR011102">
    <property type="entry name" value="Sig_transdc_His_kinase_HWE"/>
</dbReference>
<protein>
    <recommendedName>
        <fullName evidence="2">histidine kinase</fullName>
        <ecNumber evidence="2">2.7.13.3</ecNumber>
    </recommendedName>
</protein>
<evidence type="ECO:0000256" key="10">
    <source>
        <dbReference type="ARBA" id="ARBA00022840"/>
    </source>
</evidence>
<evidence type="ECO:0000256" key="6">
    <source>
        <dbReference type="ARBA" id="ARBA00022679"/>
    </source>
</evidence>
<gene>
    <name evidence="15" type="ORF">A9A72_121522</name>
</gene>
<dbReference type="PANTHER" id="PTHR41523">
    <property type="entry name" value="TWO-COMPONENT SYSTEM SENSOR PROTEIN"/>
    <property type="match status" value="1"/>
</dbReference>
<evidence type="ECO:0000259" key="14">
    <source>
        <dbReference type="PROSITE" id="PS50113"/>
    </source>
</evidence>
<evidence type="ECO:0000256" key="1">
    <source>
        <dbReference type="ARBA" id="ARBA00000085"/>
    </source>
</evidence>
<dbReference type="CDD" id="cd00130">
    <property type="entry name" value="PAS"/>
    <property type="match status" value="2"/>
</dbReference>
<dbReference type="InterPro" id="IPR000700">
    <property type="entry name" value="PAS-assoc_C"/>
</dbReference>
<evidence type="ECO:0000256" key="11">
    <source>
        <dbReference type="ARBA" id="ARBA00023026"/>
    </source>
</evidence>
<evidence type="ECO:0000256" key="2">
    <source>
        <dbReference type="ARBA" id="ARBA00012438"/>
    </source>
</evidence>
<keyword evidence="4" id="KW-0285">Flavoprotein</keyword>
<evidence type="ECO:0000259" key="13">
    <source>
        <dbReference type="PROSITE" id="PS50112"/>
    </source>
</evidence>
<comment type="catalytic activity">
    <reaction evidence="1">
        <text>ATP + protein L-histidine = ADP + protein N-phospho-L-histidine.</text>
        <dbReference type="EC" id="2.7.13.3"/>
    </reaction>
</comment>
<evidence type="ECO:0000256" key="12">
    <source>
        <dbReference type="SAM" id="Coils"/>
    </source>
</evidence>
<reference evidence="15 16" key="1">
    <citation type="submission" date="2019-07" db="EMBL/GenBank/DDBJ databases">
        <title>Deep subsurface shale carbon reservoir microbial communities from Ohio and West Virginia, USA.</title>
        <authorList>
            <person name="Wrighton K."/>
        </authorList>
    </citation>
    <scope>NUCLEOTIDE SEQUENCE [LARGE SCALE GENOMIC DNA]</scope>
    <source>
        <strain evidence="15 16">NP_8Ht</strain>
    </source>
</reference>
<dbReference type="Gene3D" id="3.30.565.10">
    <property type="entry name" value="Histidine kinase-like ATPase, C-terminal domain"/>
    <property type="match status" value="1"/>
</dbReference>
<name>A0A5S5BJC9_STUST</name>
<dbReference type="Proteomes" id="UP000324282">
    <property type="component" value="Unassembled WGS sequence"/>
</dbReference>
<dbReference type="SUPFAM" id="SSF55785">
    <property type="entry name" value="PYP-like sensor domain (PAS domain)"/>
    <property type="match status" value="3"/>
</dbReference>
<keyword evidence="9" id="KW-0418">Kinase</keyword>
<dbReference type="PROSITE" id="PS50112">
    <property type="entry name" value="PAS"/>
    <property type="match status" value="1"/>
</dbReference>
<comment type="caution">
    <text evidence="15">The sequence shown here is derived from an EMBL/GenBank/DDBJ whole genome shotgun (WGS) entry which is preliminary data.</text>
</comment>
<dbReference type="PANTHER" id="PTHR41523:SF7">
    <property type="entry name" value="HISTIDINE KINASE"/>
    <property type="match status" value="1"/>
</dbReference>
<dbReference type="Pfam" id="PF07536">
    <property type="entry name" value="HWE_HK"/>
    <property type="match status" value="1"/>
</dbReference>
<dbReference type="InterPro" id="IPR013656">
    <property type="entry name" value="PAS_4"/>
</dbReference>
<keyword evidence="5" id="KW-0288">FMN</keyword>
<dbReference type="SMART" id="SM00091">
    <property type="entry name" value="PAS"/>
    <property type="match status" value="3"/>
</dbReference>
<dbReference type="Gene3D" id="3.30.450.20">
    <property type="entry name" value="PAS domain"/>
    <property type="match status" value="3"/>
</dbReference>
<evidence type="ECO:0000256" key="3">
    <source>
        <dbReference type="ARBA" id="ARBA00022553"/>
    </source>
</evidence>
<evidence type="ECO:0000313" key="15">
    <source>
        <dbReference type="EMBL" id="TYP66518.1"/>
    </source>
</evidence>
<evidence type="ECO:0000256" key="8">
    <source>
        <dbReference type="ARBA" id="ARBA00022741"/>
    </source>
</evidence>
<keyword evidence="6" id="KW-0808">Transferase</keyword>
<dbReference type="InterPro" id="IPR035965">
    <property type="entry name" value="PAS-like_dom_sf"/>
</dbReference>
<evidence type="ECO:0000256" key="5">
    <source>
        <dbReference type="ARBA" id="ARBA00022643"/>
    </source>
</evidence>
<accession>A0A5S5BJC9</accession>
<keyword evidence="7" id="KW-0677">Repeat</keyword>
<dbReference type="EC" id="2.7.13.3" evidence="2"/>
<dbReference type="GO" id="GO:0004673">
    <property type="term" value="F:protein histidine kinase activity"/>
    <property type="evidence" value="ECO:0007669"/>
    <property type="project" value="UniProtKB-EC"/>
</dbReference>
<evidence type="ECO:0000256" key="7">
    <source>
        <dbReference type="ARBA" id="ARBA00022737"/>
    </source>
</evidence>
<feature type="domain" description="PAC" evidence="14">
    <location>
        <begin position="354"/>
        <end position="406"/>
    </location>
</feature>
<dbReference type="Pfam" id="PF08448">
    <property type="entry name" value="PAS_4"/>
    <property type="match status" value="2"/>
</dbReference>
<keyword evidence="11" id="KW-0843">Virulence</keyword>
<keyword evidence="10" id="KW-0067">ATP-binding</keyword>
<dbReference type="EMBL" id="VNHQ01000011">
    <property type="protein sequence ID" value="TYP66518.1"/>
    <property type="molecule type" value="Genomic_DNA"/>
</dbReference>
<evidence type="ECO:0000256" key="4">
    <source>
        <dbReference type="ARBA" id="ARBA00022630"/>
    </source>
</evidence>
<dbReference type="OrthoDB" id="9808408at2"/>
<dbReference type="GO" id="GO:0005524">
    <property type="term" value="F:ATP binding"/>
    <property type="evidence" value="ECO:0007669"/>
    <property type="project" value="UniProtKB-KW"/>
</dbReference>
<organism evidence="15 16">
    <name type="scientific">Stutzerimonas stutzeri</name>
    <name type="common">Pseudomonas stutzeri</name>
    <dbReference type="NCBI Taxonomy" id="316"/>
    <lineage>
        <taxon>Bacteria</taxon>
        <taxon>Pseudomonadati</taxon>
        <taxon>Pseudomonadota</taxon>
        <taxon>Gammaproteobacteria</taxon>
        <taxon>Pseudomonadales</taxon>
        <taxon>Pseudomonadaceae</taxon>
        <taxon>Stutzerimonas</taxon>
    </lineage>
</organism>
<dbReference type="AlphaFoldDB" id="A0A5S5BJC9"/>
<proteinExistence type="predicted"/>
<dbReference type="InterPro" id="IPR036890">
    <property type="entry name" value="HATPase_C_sf"/>
</dbReference>
<feature type="domain" description="PAC" evidence="14">
    <location>
        <begin position="218"/>
        <end position="275"/>
    </location>
</feature>
<dbReference type="RefSeq" id="WP_148924384.1">
    <property type="nucleotide sequence ID" value="NZ_VNHQ01000011.1"/>
</dbReference>
<dbReference type="PROSITE" id="PS50113">
    <property type="entry name" value="PAC"/>
    <property type="match status" value="2"/>
</dbReference>
<keyword evidence="3" id="KW-0597">Phosphoprotein</keyword>
<dbReference type="InterPro" id="IPR000014">
    <property type="entry name" value="PAS"/>
</dbReference>
<feature type="domain" description="PAS" evidence="13">
    <location>
        <begin position="276"/>
        <end position="312"/>
    </location>
</feature>
<dbReference type="NCBIfam" id="TIGR00229">
    <property type="entry name" value="sensory_box"/>
    <property type="match status" value="2"/>
</dbReference>
<dbReference type="SMART" id="SM00911">
    <property type="entry name" value="HWE_HK"/>
    <property type="match status" value="1"/>
</dbReference>
<feature type="coiled-coil region" evidence="12">
    <location>
        <begin position="259"/>
        <end position="286"/>
    </location>
</feature>
<evidence type="ECO:0000313" key="16">
    <source>
        <dbReference type="Proteomes" id="UP000324282"/>
    </source>
</evidence>
<keyword evidence="8" id="KW-0547">Nucleotide-binding</keyword>